<comment type="pathway">
    <text evidence="1 8">Metabolic intermediate biosynthesis; chorismate biosynthesis; chorismate from D-erythrose 4-phosphate and phosphoenolpyruvate: step 6/7.</text>
</comment>
<evidence type="ECO:0000256" key="8">
    <source>
        <dbReference type="HAMAP-Rule" id="MF_00210"/>
    </source>
</evidence>
<feature type="domain" description="Enolpyruvate transferase" evidence="9">
    <location>
        <begin position="7"/>
        <end position="419"/>
    </location>
</feature>
<dbReference type="NCBIfam" id="TIGR01356">
    <property type="entry name" value="aroA"/>
    <property type="match status" value="1"/>
</dbReference>
<dbReference type="GO" id="GO:0005737">
    <property type="term" value="C:cytoplasm"/>
    <property type="evidence" value="ECO:0007669"/>
    <property type="project" value="UniProtKB-SubCell"/>
</dbReference>
<protein>
    <recommendedName>
        <fullName evidence="8">3-phosphoshikimate 1-carboxyvinyltransferase</fullName>
        <ecNumber evidence="8">2.5.1.19</ecNumber>
    </recommendedName>
    <alternativeName>
        <fullName evidence="8">5-enolpyruvylshikimate-3-phosphate synthase</fullName>
        <shortName evidence="8">EPSP synthase</shortName>
        <shortName evidence="8">EPSPS</shortName>
    </alternativeName>
</protein>
<dbReference type="CDD" id="cd01556">
    <property type="entry name" value="EPSP_synthase"/>
    <property type="match status" value="1"/>
</dbReference>
<dbReference type="EC" id="2.5.1.19" evidence="8"/>
<feature type="binding site" evidence="8">
    <location>
        <position position="165"/>
    </location>
    <ligand>
        <name>3-phosphoshikimate</name>
        <dbReference type="ChEBI" id="CHEBI:145989"/>
    </ligand>
</feature>
<keyword evidence="5 8" id="KW-0808">Transferase</keyword>
<dbReference type="InterPro" id="IPR006264">
    <property type="entry name" value="EPSP_synthase"/>
</dbReference>
<keyword evidence="4 8" id="KW-0028">Amino-acid biosynthesis</keyword>
<proteinExistence type="inferred from homology"/>
<feature type="binding site" evidence="8">
    <location>
        <position position="22"/>
    </location>
    <ligand>
        <name>3-phosphoshikimate</name>
        <dbReference type="ChEBI" id="CHEBI:145989"/>
    </ligand>
</feature>
<dbReference type="UniPathway" id="UPA00053">
    <property type="reaction ID" value="UER00089"/>
</dbReference>
<comment type="caution">
    <text evidence="8">Lacks conserved residue(s) required for the propagation of feature annotation.</text>
</comment>
<feature type="binding site" evidence="8">
    <location>
        <position position="26"/>
    </location>
    <ligand>
        <name>3-phosphoshikimate</name>
        <dbReference type="ChEBI" id="CHEBI:145989"/>
    </ligand>
</feature>
<dbReference type="Pfam" id="PF00275">
    <property type="entry name" value="EPSP_synthase"/>
    <property type="match status" value="1"/>
</dbReference>
<dbReference type="FunFam" id="3.65.10.10:FF:000005">
    <property type="entry name" value="3-phosphoshikimate 1-carboxyvinyltransferase"/>
    <property type="match status" value="1"/>
</dbReference>
<name>A0A537IXJ1_9BACT</name>
<evidence type="ECO:0000256" key="4">
    <source>
        <dbReference type="ARBA" id="ARBA00022605"/>
    </source>
</evidence>
<comment type="caution">
    <text evidence="10">The sequence shown here is derived from an EMBL/GenBank/DDBJ whole genome shotgun (WGS) entry which is preliminary data.</text>
</comment>
<feature type="binding site" evidence="8">
    <location>
        <position position="21"/>
    </location>
    <ligand>
        <name>phosphoenolpyruvate</name>
        <dbReference type="ChEBI" id="CHEBI:58702"/>
    </ligand>
</feature>
<dbReference type="InterPro" id="IPR001986">
    <property type="entry name" value="Enolpyruvate_Tfrase_dom"/>
</dbReference>
<accession>A0A537IXJ1</accession>
<evidence type="ECO:0000256" key="3">
    <source>
        <dbReference type="ARBA" id="ARBA00022490"/>
    </source>
</evidence>
<evidence type="ECO:0000256" key="6">
    <source>
        <dbReference type="ARBA" id="ARBA00023141"/>
    </source>
</evidence>
<reference evidence="10 11" key="1">
    <citation type="journal article" date="2019" name="Nat. Microbiol.">
        <title>Mediterranean grassland soil C-N compound turnover is dependent on rainfall and depth, and is mediated by genomically divergent microorganisms.</title>
        <authorList>
            <person name="Diamond S."/>
            <person name="Andeer P.F."/>
            <person name="Li Z."/>
            <person name="Crits-Christoph A."/>
            <person name="Burstein D."/>
            <person name="Anantharaman K."/>
            <person name="Lane K.R."/>
            <person name="Thomas B.C."/>
            <person name="Pan C."/>
            <person name="Northen T.R."/>
            <person name="Banfield J.F."/>
        </authorList>
    </citation>
    <scope>NUCLEOTIDE SEQUENCE [LARGE SCALE GENOMIC DNA]</scope>
    <source>
        <strain evidence="10">NP_8</strain>
    </source>
</reference>
<comment type="catalytic activity">
    <reaction evidence="7">
        <text>3-phosphoshikimate + phosphoenolpyruvate = 5-O-(1-carboxyvinyl)-3-phosphoshikimate + phosphate</text>
        <dbReference type="Rhea" id="RHEA:21256"/>
        <dbReference type="ChEBI" id="CHEBI:43474"/>
        <dbReference type="ChEBI" id="CHEBI:57701"/>
        <dbReference type="ChEBI" id="CHEBI:58702"/>
        <dbReference type="ChEBI" id="CHEBI:145989"/>
        <dbReference type="EC" id="2.5.1.19"/>
    </reaction>
    <physiologicalReaction direction="left-to-right" evidence="7">
        <dbReference type="Rhea" id="RHEA:21257"/>
    </physiologicalReaction>
</comment>
<dbReference type="Gene3D" id="3.65.10.10">
    <property type="entry name" value="Enolpyruvate transferase domain"/>
    <property type="match status" value="2"/>
</dbReference>
<evidence type="ECO:0000256" key="5">
    <source>
        <dbReference type="ARBA" id="ARBA00022679"/>
    </source>
</evidence>
<dbReference type="GO" id="GO:0009073">
    <property type="term" value="P:aromatic amino acid family biosynthetic process"/>
    <property type="evidence" value="ECO:0007669"/>
    <property type="project" value="UniProtKB-KW"/>
</dbReference>
<dbReference type="InterPro" id="IPR023193">
    <property type="entry name" value="EPSP_synthase_CS"/>
</dbReference>
<feature type="binding site" evidence="8">
    <location>
        <position position="343"/>
    </location>
    <ligand>
        <name>phosphoenolpyruvate</name>
        <dbReference type="ChEBI" id="CHEBI:58702"/>
    </ligand>
</feature>
<dbReference type="Proteomes" id="UP000318834">
    <property type="component" value="Unassembled WGS sequence"/>
</dbReference>
<dbReference type="PANTHER" id="PTHR21090:SF5">
    <property type="entry name" value="PENTAFUNCTIONAL AROM POLYPEPTIDE"/>
    <property type="match status" value="1"/>
</dbReference>
<gene>
    <name evidence="8 10" type="primary">aroA</name>
    <name evidence="10" type="ORF">E6H05_05125</name>
</gene>
<dbReference type="InterPro" id="IPR013792">
    <property type="entry name" value="RNA3'P_cycl/enolpyr_Trfase_a/b"/>
</dbReference>
<dbReference type="SUPFAM" id="SSF55205">
    <property type="entry name" value="EPT/RTPC-like"/>
    <property type="match status" value="1"/>
</dbReference>
<dbReference type="PANTHER" id="PTHR21090">
    <property type="entry name" value="AROM/DEHYDROQUINATE SYNTHASE"/>
    <property type="match status" value="1"/>
</dbReference>
<evidence type="ECO:0000256" key="2">
    <source>
        <dbReference type="ARBA" id="ARBA00009948"/>
    </source>
</evidence>
<keyword evidence="3 8" id="KW-0963">Cytoplasm</keyword>
<comment type="function">
    <text evidence="8">Catalyzes the transfer of the enolpyruvyl moiety of phosphoenolpyruvate (PEP) to the 5-hydroxyl of shikimate-3-phosphate (S3P) to produce enolpyruvyl shikimate-3-phosphate and inorganic phosphate.</text>
</comment>
<comment type="subunit">
    <text evidence="8">Monomer.</text>
</comment>
<feature type="binding site" evidence="8">
    <location>
        <position position="339"/>
    </location>
    <ligand>
        <name>3-phosphoshikimate</name>
        <dbReference type="ChEBI" id="CHEBI:145989"/>
    </ligand>
</feature>
<feature type="binding site" evidence="8">
    <location>
        <position position="167"/>
    </location>
    <ligand>
        <name>phosphoenolpyruvate</name>
        <dbReference type="ChEBI" id="CHEBI:58702"/>
    </ligand>
</feature>
<dbReference type="InterPro" id="IPR036968">
    <property type="entry name" value="Enolpyruvate_Tfrase_sf"/>
</dbReference>
<evidence type="ECO:0000256" key="7">
    <source>
        <dbReference type="ARBA" id="ARBA00044633"/>
    </source>
</evidence>
<dbReference type="GO" id="GO:0003866">
    <property type="term" value="F:3-phosphoshikimate 1-carboxyvinyltransferase activity"/>
    <property type="evidence" value="ECO:0007669"/>
    <property type="project" value="UniProtKB-UniRule"/>
</dbReference>
<dbReference type="GO" id="GO:0009423">
    <property type="term" value="P:chorismate biosynthetic process"/>
    <property type="evidence" value="ECO:0007669"/>
    <property type="project" value="UniProtKB-UniRule"/>
</dbReference>
<dbReference type="PIRSF" id="PIRSF000505">
    <property type="entry name" value="EPSPS"/>
    <property type="match status" value="1"/>
</dbReference>
<dbReference type="HAMAP" id="MF_00210">
    <property type="entry name" value="EPSP_synth"/>
    <property type="match status" value="1"/>
</dbReference>
<sequence length="425" mass="44381">MDITVSPVRNIQGRLQVPGDKSISHRAALIGALARGDTLIDNFLRAEDCLHTLSCLRALGVAIEDDGSRVIVHGTGPHWRAPASPLDAGNSGTTMRLLAGILAGQSFEAELTGDASLRSRPMDRIVEPLSQMGARIAALGDGRFPPLRITGGPLRGISYTLPVASAQVKSAVLLAGLFARGETTVVEPNPTRDHTERMLAALGAPVRRDDGRVSIGAAALRGREIRVPGDMSSAAFLLAAAAARPGSELTVEDVGLNPTRTGVLDVLRAFGAVVDVRLSGEHNGEPVGAVTIRGHPLRGVRIGGRLIPRVIDELPVLCVLATIAEGETVISDAAELRVKESDRIAVIARGLRALRGEVKEHADGLTVYGSPLHGGRVASTGDHRIAMAFAVAGLLAQGPVTVGEAECIAVSFPEFVDVLRSVTVA</sequence>
<feature type="binding site" evidence="8">
    <location>
        <position position="312"/>
    </location>
    <ligand>
        <name>3-phosphoshikimate</name>
        <dbReference type="ChEBI" id="CHEBI:145989"/>
    </ligand>
</feature>
<feature type="binding site" evidence="8">
    <location>
        <position position="92"/>
    </location>
    <ligand>
        <name>phosphoenolpyruvate</name>
        <dbReference type="ChEBI" id="CHEBI:58702"/>
    </ligand>
</feature>
<evidence type="ECO:0000313" key="10">
    <source>
        <dbReference type="EMBL" id="TMI76013.1"/>
    </source>
</evidence>
<comment type="subcellular location">
    <subcellularLocation>
        <location evidence="8">Cytoplasm</location>
    </subcellularLocation>
</comment>
<dbReference type="EMBL" id="VBAP01000032">
    <property type="protein sequence ID" value="TMI76013.1"/>
    <property type="molecule type" value="Genomic_DNA"/>
</dbReference>
<feature type="binding site" evidence="8">
    <location>
        <position position="21"/>
    </location>
    <ligand>
        <name>3-phosphoshikimate</name>
        <dbReference type="ChEBI" id="CHEBI:145989"/>
    </ligand>
</feature>
<feature type="binding site" evidence="8">
    <location>
        <position position="384"/>
    </location>
    <ligand>
        <name>phosphoenolpyruvate</name>
        <dbReference type="ChEBI" id="CHEBI:58702"/>
    </ligand>
</feature>
<keyword evidence="6 8" id="KW-0057">Aromatic amino acid biosynthesis</keyword>
<dbReference type="AlphaFoldDB" id="A0A537IXJ1"/>
<feature type="active site" description="Proton acceptor" evidence="8">
    <location>
        <position position="312"/>
    </location>
</feature>
<dbReference type="PROSITE" id="PS00104">
    <property type="entry name" value="EPSP_SYNTHASE_1"/>
    <property type="match status" value="1"/>
</dbReference>
<feature type="binding site" evidence="8">
    <location>
        <position position="120"/>
    </location>
    <ligand>
        <name>phosphoenolpyruvate</name>
        <dbReference type="ChEBI" id="CHEBI:58702"/>
    </ligand>
</feature>
<evidence type="ECO:0000259" key="9">
    <source>
        <dbReference type="Pfam" id="PF00275"/>
    </source>
</evidence>
<organism evidence="10 11">
    <name type="scientific">Candidatus Segetimicrobium genomatis</name>
    <dbReference type="NCBI Taxonomy" id="2569760"/>
    <lineage>
        <taxon>Bacteria</taxon>
        <taxon>Bacillati</taxon>
        <taxon>Candidatus Sysuimicrobiota</taxon>
        <taxon>Candidatus Sysuimicrobiia</taxon>
        <taxon>Candidatus Sysuimicrobiales</taxon>
        <taxon>Candidatus Segetimicrobiaceae</taxon>
        <taxon>Candidatus Segetimicrobium</taxon>
    </lineage>
</organism>
<evidence type="ECO:0000256" key="1">
    <source>
        <dbReference type="ARBA" id="ARBA00004811"/>
    </source>
</evidence>
<comment type="similarity">
    <text evidence="2 8">Belongs to the EPSP synthase family.</text>
</comment>
<dbReference type="GO" id="GO:0008652">
    <property type="term" value="P:amino acid biosynthetic process"/>
    <property type="evidence" value="ECO:0007669"/>
    <property type="project" value="UniProtKB-KW"/>
</dbReference>
<evidence type="ECO:0000313" key="11">
    <source>
        <dbReference type="Proteomes" id="UP000318834"/>
    </source>
</evidence>
<feature type="binding site" evidence="8">
    <location>
        <position position="167"/>
    </location>
    <ligand>
        <name>3-phosphoshikimate</name>
        <dbReference type="ChEBI" id="CHEBI:145989"/>
    </ligand>
</feature>